<protein>
    <submittedName>
        <fullName evidence="1">Uncharacterized protein</fullName>
    </submittedName>
</protein>
<reference evidence="1 2" key="1">
    <citation type="submission" date="2020-02" db="EMBL/GenBank/DDBJ databases">
        <authorList>
            <person name="Ma Q."/>
            <person name="Huang Y."/>
            <person name="Song X."/>
            <person name="Pei D."/>
        </authorList>
    </citation>
    <scope>NUCLEOTIDE SEQUENCE [LARGE SCALE GENOMIC DNA]</scope>
    <source>
        <strain evidence="1">Sxm20200214</strain>
        <tissue evidence="1">Leaf</tissue>
    </source>
</reference>
<evidence type="ECO:0000313" key="1">
    <source>
        <dbReference type="EMBL" id="KAG2274806.1"/>
    </source>
</evidence>
<organism evidence="1 2">
    <name type="scientific">Brassica carinata</name>
    <name type="common">Ethiopian mustard</name>
    <name type="synonym">Abyssinian cabbage</name>
    <dbReference type="NCBI Taxonomy" id="52824"/>
    <lineage>
        <taxon>Eukaryota</taxon>
        <taxon>Viridiplantae</taxon>
        <taxon>Streptophyta</taxon>
        <taxon>Embryophyta</taxon>
        <taxon>Tracheophyta</taxon>
        <taxon>Spermatophyta</taxon>
        <taxon>Magnoliopsida</taxon>
        <taxon>eudicotyledons</taxon>
        <taxon>Gunneridae</taxon>
        <taxon>Pentapetalae</taxon>
        <taxon>rosids</taxon>
        <taxon>malvids</taxon>
        <taxon>Brassicales</taxon>
        <taxon>Brassicaceae</taxon>
        <taxon>Brassiceae</taxon>
        <taxon>Brassica</taxon>
    </lineage>
</organism>
<dbReference type="AlphaFoldDB" id="A0A8X7UG55"/>
<dbReference type="Proteomes" id="UP000886595">
    <property type="component" value="Unassembled WGS sequence"/>
</dbReference>
<name>A0A8X7UG55_BRACI</name>
<evidence type="ECO:0000313" key="2">
    <source>
        <dbReference type="Proteomes" id="UP000886595"/>
    </source>
</evidence>
<comment type="caution">
    <text evidence="1">The sequence shown here is derived from an EMBL/GenBank/DDBJ whole genome shotgun (WGS) entry which is preliminary data.</text>
</comment>
<accession>A0A8X7UG55</accession>
<sequence length="83" mass="9283">MMLASPPHDHHLTAAPRLIRKRRYVTPLLLLPLLLNKSEVKPTQCLTRDESAAASTIDLAPPPSLSEEDGWGCVVRETERLEE</sequence>
<keyword evidence="2" id="KW-1185">Reference proteome</keyword>
<gene>
    <name evidence="1" type="ORF">Bca52824_057361</name>
</gene>
<dbReference type="EMBL" id="JAAMPC010000012">
    <property type="protein sequence ID" value="KAG2274806.1"/>
    <property type="molecule type" value="Genomic_DNA"/>
</dbReference>
<proteinExistence type="predicted"/>